<sequence length="305" mass="34027">MDIQISKGESVVLLVTPLDTRGQGWLMTSDIRKVILTIRESETAEALLELYGTVEAIGESVDNPGKLAVLIHTEDTKDLPVGEYWYDVTMIKTGHWFDINEYNGLYVKVDYGKIKDINDNWVEIEEGWIELPDDTVNFLQITKTGEYKITTGDYEKVEGVYVNYNLYRIITVDGAIADVYPYGDWFVEGTHTGLSFVYGAGKVLNSNNELIDVDAGSITLKPNITNYIEVDNTGTVSSNITRFSAGKNPLYKAKTGASDITDVIKQENSFILDDRGIYVRGDSYIPSVKSKVSIIWTPTVISGEE</sequence>
<dbReference type="Proteomes" id="UP000485562">
    <property type="component" value="Unassembled WGS sequence"/>
</dbReference>
<name>A0A1V6CEI8_UNCT6</name>
<evidence type="ECO:0000313" key="1">
    <source>
        <dbReference type="EMBL" id="OQB75204.1"/>
    </source>
</evidence>
<reference evidence="1" key="1">
    <citation type="submission" date="2017-02" db="EMBL/GenBank/DDBJ databases">
        <title>Delving into the versatile metabolic prowess of the omnipresent phylum Bacteroidetes.</title>
        <authorList>
            <person name="Nobu M.K."/>
            <person name="Mei R."/>
            <person name="Narihiro T."/>
            <person name="Kuroda K."/>
            <person name="Liu W.-T."/>
        </authorList>
    </citation>
    <scope>NUCLEOTIDE SEQUENCE</scope>
    <source>
        <strain evidence="1">ADurb.Bin131</strain>
    </source>
</reference>
<comment type="caution">
    <text evidence="1">The sequence shown here is derived from an EMBL/GenBank/DDBJ whole genome shotgun (WGS) entry which is preliminary data.</text>
</comment>
<dbReference type="AlphaFoldDB" id="A0A1V6CEI8"/>
<accession>A0A1V6CEI8</accession>
<organism evidence="1">
    <name type="scientific">candidate division TA06 bacterium ADurb.Bin131</name>
    <dbReference type="NCBI Taxonomy" id="1852827"/>
    <lineage>
        <taxon>Bacteria</taxon>
        <taxon>Bacteria division TA06</taxon>
    </lineage>
</organism>
<dbReference type="EMBL" id="MWDQ01000021">
    <property type="protein sequence ID" value="OQB75204.1"/>
    <property type="molecule type" value="Genomic_DNA"/>
</dbReference>
<gene>
    <name evidence="1" type="ORF">BWX89_00095</name>
</gene>
<proteinExistence type="predicted"/>
<protein>
    <submittedName>
        <fullName evidence="1">Uncharacterized protein</fullName>
    </submittedName>
</protein>